<sequence>MKKIMVGNRKGGVTKTTTTVNTAYEISKLGHKVLLVDFDSQGDTTKFTKRVDTEYYIGDVLMDRKFDINAAIYPAIINDEEQPNLHVIPARSGDIMTKLDMEMISLPRREDRLMYQLKQVEDRYDFVIMDTNPSTSVLGLNAVMAADLYIFPTEYKEHSLDGIDVLLEHICNVKYVEPDDVDFIILPTKIDKRAKRSLEFGESFLATAWPNHIADSVIYDRAVFSDSESEHEPISVISPGHVAANYYKKFAKEVVNHV</sequence>
<organism evidence="2 3">
    <name type="scientific">Motilimonas pumila</name>
    <dbReference type="NCBI Taxonomy" id="2303987"/>
    <lineage>
        <taxon>Bacteria</taxon>
        <taxon>Pseudomonadati</taxon>
        <taxon>Pseudomonadota</taxon>
        <taxon>Gammaproteobacteria</taxon>
        <taxon>Alteromonadales</taxon>
        <taxon>Alteromonadales genera incertae sedis</taxon>
        <taxon>Motilimonas</taxon>
    </lineage>
</organism>
<dbReference type="AlphaFoldDB" id="A0A418YA39"/>
<proteinExistence type="predicted"/>
<dbReference type="PANTHER" id="PTHR13696">
    <property type="entry name" value="P-LOOP CONTAINING NUCLEOSIDE TRIPHOSPHATE HYDROLASE"/>
    <property type="match status" value="1"/>
</dbReference>
<name>A0A418YA39_9GAMM</name>
<dbReference type="Gene3D" id="3.40.50.300">
    <property type="entry name" value="P-loop containing nucleotide triphosphate hydrolases"/>
    <property type="match status" value="1"/>
</dbReference>
<dbReference type="Pfam" id="PF13614">
    <property type="entry name" value="AAA_31"/>
    <property type="match status" value="1"/>
</dbReference>
<dbReference type="RefSeq" id="WP_119912309.1">
    <property type="nucleotide sequence ID" value="NZ_QZCH01000037.1"/>
</dbReference>
<dbReference type="SUPFAM" id="SSF52540">
    <property type="entry name" value="P-loop containing nucleoside triphosphate hydrolases"/>
    <property type="match status" value="1"/>
</dbReference>
<comment type="caution">
    <text evidence="2">The sequence shown here is derived from an EMBL/GenBank/DDBJ whole genome shotgun (WGS) entry which is preliminary data.</text>
</comment>
<dbReference type="EMBL" id="QZCH01000037">
    <property type="protein sequence ID" value="RJG38989.1"/>
    <property type="molecule type" value="Genomic_DNA"/>
</dbReference>
<gene>
    <name evidence="2" type="ORF">D1Z90_18625</name>
</gene>
<evidence type="ECO:0000259" key="1">
    <source>
        <dbReference type="Pfam" id="PF13614"/>
    </source>
</evidence>
<dbReference type="Proteomes" id="UP000283255">
    <property type="component" value="Unassembled WGS sequence"/>
</dbReference>
<keyword evidence="3" id="KW-1185">Reference proteome</keyword>
<dbReference type="InterPro" id="IPR025669">
    <property type="entry name" value="AAA_dom"/>
</dbReference>
<reference evidence="2 3" key="2">
    <citation type="submission" date="2019-01" db="EMBL/GenBank/DDBJ databases">
        <title>Motilimonas pumilus sp. nov., isolated from the gut of sea cucumber (Apostichopus japonicus).</title>
        <authorList>
            <person name="Wang F.-Q."/>
            <person name="Ren L.-H."/>
            <person name="Lin Y.-W."/>
            <person name="Sun G.-H."/>
            <person name="Du Z.-J."/>
            <person name="Zhao J.-X."/>
            <person name="Liu X.-J."/>
            <person name="Liu L.-J."/>
        </authorList>
    </citation>
    <scope>NUCLEOTIDE SEQUENCE [LARGE SCALE GENOMIC DNA]</scope>
    <source>
        <strain evidence="2 3">PLHSC7-2</strain>
    </source>
</reference>
<protein>
    <submittedName>
        <fullName evidence="2">ParA family protein</fullName>
    </submittedName>
</protein>
<evidence type="ECO:0000313" key="3">
    <source>
        <dbReference type="Proteomes" id="UP000283255"/>
    </source>
</evidence>
<dbReference type="OrthoDB" id="69313at2"/>
<evidence type="ECO:0000313" key="2">
    <source>
        <dbReference type="EMBL" id="RJG38989.1"/>
    </source>
</evidence>
<dbReference type="InterPro" id="IPR027417">
    <property type="entry name" value="P-loop_NTPase"/>
</dbReference>
<feature type="domain" description="AAA" evidence="1">
    <location>
        <begin position="1"/>
        <end position="174"/>
    </location>
</feature>
<dbReference type="CDD" id="cd02042">
    <property type="entry name" value="ParAB_family"/>
    <property type="match status" value="1"/>
</dbReference>
<dbReference type="PANTHER" id="PTHR13696:SF99">
    <property type="entry name" value="COBYRINIC ACID AC-DIAMIDE SYNTHASE"/>
    <property type="match status" value="1"/>
</dbReference>
<dbReference type="InterPro" id="IPR050678">
    <property type="entry name" value="DNA_Partitioning_ATPase"/>
</dbReference>
<reference evidence="2 3" key="1">
    <citation type="submission" date="2018-09" db="EMBL/GenBank/DDBJ databases">
        <authorList>
            <person name="Wang F."/>
        </authorList>
    </citation>
    <scope>NUCLEOTIDE SEQUENCE [LARGE SCALE GENOMIC DNA]</scope>
    <source>
        <strain evidence="2 3">PLHSC7-2</strain>
    </source>
</reference>
<accession>A0A418YA39</accession>